<comment type="caution">
    <text evidence="1">The sequence shown here is derived from an EMBL/GenBank/DDBJ whole genome shotgun (WGS) entry which is preliminary data.</text>
</comment>
<name>B4DCD4_9BACT</name>
<evidence type="ECO:0008006" key="3">
    <source>
        <dbReference type="Google" id="ProtNLM"/>
    </source>
</evidence>
<protein>
    <recommendedName>
        <fullName evidence="3">CBM-cenC domain-containing protein</fullName>
    </recommendedName>
</protein>
<dbReference type="SUPFAM" id="SSF49785">
    <property type="entry name" value="Galactose-binding domain-like"/>
    <property type="match status" value="1"/>
</dbReference>
<evidence type="ECO:0000313" key="1">
    <source>
        <dbReference type="EMBL" id="EDY15883.1"/>
    </source>
</evidence>
<dbReference type="InParanoid" id="B4DCD4"/>
<proteinExistence type="predicted"/>
<dbReference type="RefSeq" id="WP_006983892.1">
    <property type="nucleotide sequence ID" value="NZ_ABVL01000048.1"/>
</dbReference>
<gene>
    <name evidence="1" type="ORF">CfE428DRAFT_6575</name>
</gene>
<reference evidence="1 2" key="1">
    <citation type="journal article" date="2011" name="J. Bacteriol.">
        <title>Genome sequence of Chthoniobacter flavus Ellin428, an aerobic heterotrophic soil bacterium.</title>
        <authorList>
            <person name="Kant R."/>
            <person name="van Passel M.W."/>
            <person name="Palva A."/>
            <person name="Lucas S."/>
            <person name="Lapidus A."/>
            <person name="Glavina Del Rio T."/>
            <person name="Dalin E."/>
            <person name="Tice H."/>
            <person name="Bruce D."/>
            <person name="Goodwin L."/>
            <person name="Pitluck S."/>
            <person name="Larimer F.W."/>
            <person name="Land M.L."/>
            <person name="Hauser L."/>
            <person name="Sangwan P."/>
            <person name="de Vos W.M."/>
            <person name="Janssen P.H."/>
            <person name="Smidt H."/>
        </authorList>
    </citation>
    <scope>NUCLEOTIDE SEQUENCE [LARGE SCALE GENOMIC DNA]</scope>
    <source>
        <strain evidence="1 2">Ellin428</strain>
    </source>
</reference>
<sequence>MGLMLGGLALSAEEPTKSLLPEFGTKGRQIDPKAKAGYDIRGWLPIDWVDNSSWAPVSVMYSELKDAPAPGVGAVRMEVMKVDKYQVQLTTKGGARNYKQGSTYVVTGWVRSPTLTGVWIGFRQDEEPREFFLGRDLEVDTEWKRFSVEWTPDRDCAAWLLFNVPKAGTVDLAGLAMEEKP</sequence>
<dbReference type="Gene3D" id="2.60.120.260">
    <property type="entry name" value="Galactose-binding domain-like"/>
    <property type="match status" value="1"/>
</dbReference>
<accession>B4DCD4</accession>
<dbReference type="AlphaFoldDB" id="B4DCD4"/>
<evidence type="ECO:0000313" key="2">
    <source>
        <dbReference type="Proteomes" id="UP000005824"/>
    </source>
</evidence>
<keyword evidence="2" id="KW-1185">Reference proteome</keyword>
<organism evidence="1 2">
    <name type="scientific">Chthoniobacter flavus Ellin428</name>
    <dbReference type="NCBI Taxonomy" id="497964"/>
    <lineage>
        <taxon>Bacteria</taxon>
        <taxon>Pseudomonadati</taxon>
        <taxon>Verrucomicrobiota</taxon>
        <taxon>Spartobacteria</taxon>
        <taxon>Chthoniobacterales</taxon>
        <taxon>Chthoniobacteraceae</taxon>
        <taxon>Chthoniobacter</taxon>
    </lineage>
</organism>
<dbReference type="InterPro" id="IPR008979">
    <property type="entry name" value="Galactose-bd-like_sf"/>
</dbReference>
<dbReference type="STRING" id="497964.CfE428DRAFT_6575"/>
<dbReference type="Proteomes" id="UP000005824">
    <property type="component" value="Unassembled WGS sequence"/>
</dbReference>
<dbReference type="EMBL" id="ABVL01000048">
    <property type="protein sequence ID" value="EDY15883.1"/>
    <property type="molecule type" value="Genomic_DNA"/>
</dbReference>